<feature type="non-terminal residue" evidence="1">
    <location>
        <position position="1"/>
    </location>
</feature>
<accession>A0A6G1IVQ1</accession>
<evidence type="ECO:0008006" key="3">
    <source>
        <dbReference type="Google" id="ProtNLM"/>
    </source>
</evidence>
<protein>
    <recommendedName>
        <fullName evidence="3">Heterokaryon incompatibility domain-containing protein</fullName>
    </recommendedName>
</protein>
<dbReference type="AlphaFoldDB" id="A0A6G1IVQ1"/>
<keyword evidence="2" id="KW-1185">Reference proteome</keyword>
<gene>
    <name evidence="1" type="ORF">K458DRAFT_259466</name>
</gene>
<dbReference type="Proteomes" id="UP000799291">
    <property type="component" value="Unassembled WGS sequence"/>
</dbReference>
<dbReference type="OrthoDB" id="674604at2759"/>
<reference evidence="1" key="1">
    <citation type="journal article" date="2020" name="Stud. Mycol.">
        <title>101 Dothideomycetes genomes: a test case for predicting lifestyles and emergence of pathogens.</title>
        <authorList>
            <person name="Haridas S."/>
            <person name="Albert R."/>
            <person name="Binder M."/>
            <person name="Bloem J."/>
            <person name="Labutti K."/>
            <person name="Salamov A."/>
            <person name="Andreopoulos B."/>
            <person name="Baker S."/>
            <person name="Barry K."/>
            <person name="Bills G."/>
            <person name="Bluhm B."/>
            <person name="Cannon C."/>
            <person name="Castanera R."/>
            <person name="Culley D."/>
            <person name="Daum C."/>
            <person name="Ezra D."/>
            <person name="Gonzalez J."/>
            <person name="Henrissat B."/>
            <person name="Kuo A."/>
            <person name="Liang C."/>
            <person name="Lipzen A."/>
            <person name="Lutzoni F."/>
            <person name="Magnuson J."/>
            <person name="Mondo S."/>
            <person name="Nolan M."/>
            <person name="Ohm R."/>
            <person name="Pangilinan J."/>
            <person name="Park H.-J."/>
            <person name="Ramirez L."/>
            <person name="Alfaro M."/>
            <person name="Sun H."/>
            <person name="Tritt A."/>
            <person name="Yoshinaga Y."/>
            <person name="Zwiers L.-H."/>
            <person name="Turgeon B."/>
            <person name="Goodwin S."/>
            <person name="Spatafora J."/>
            <person name="Crous P."/>
            <person name="Grigoriev I."/>
        </authorList>
    </citation>
    <scope>NUCLEOTIDE SEQUENCE</scope>
    <source>
        <strain evidence="1">CBS 122367</strain>
    </source>
</reference>
<name>A0A6G1IVQ1_9PLEO</name>
<evidence type="ECO:0000313" key="2">
    <source>
        <dbReference type="Proteomes" id="UP000799291"/>
    </source>
</evidence>
<proteinExistence type="predicted"/>
<sequence length="66" mass="7579">LTRFRDEVISPYAILSHMWGADTEEVTLDDLTNSTGKDKPGYKKIRFCGEQAARDGLEYFWIDTCC</sequence>
<feature type="non-terminal residue" evidence="1">
    <location>
        <position position="66"/>
    </location>
</feature>
<evidence type="ECO:0000313" key="1">
    <source>
        <dbReference type="EMBL" id="KAF2682021.1"/>
    </source>
</evidence>
<dbReference type="PANTHER" id="PTHR10622:SF10">
    <property type="entry name" value="HET DOMAIN-CONTAINING PROTEIN"/>
    <property type="match status" value="1"/>
</dbReference>
<dbReference type="PANTHER" id="PTHR10622">
    <property type="entry name" value="HET DOMAIN-CONTAINING PROTEIN"/>
    <property type="match status" value="1"/>
</dbReference>
<organism evidence="1 2">
    <name type="scientific">Lentithecium fluviatile CBS 122367</name>
    <dbReference type="NCBI Taxonomy" id="1168545"/>
    <lineage>
        <taxon>Eukaryota</taxon>
        <taxon>Fungi</taxon>
        <taxon>Dikarya</taxon>
        <taxon>Ascomycota</taxon>
        <taxon>Pezizomycotina</taxon>
        <taxon>Dothideomycetes</taxon>
        <taxon>Pleosporomycetidae</taxon>
        <taxon>Pleosporales</taxon>
        <taxon>Massarineae</taxon>
        <taxon>Lentitheciaceae</taxon>
        <taxon>Lentithecium</taxon>
    </lineage>
</organism>
<dbReference type="EMBL" id="MU005588">
    <property type="protein sequence ID" value="KAF2682021.1"/>
    <property type="molecule type" value="Genomic_DNA"/>
</dbReference>